<feature type="transmembrane region" description="Helical" evidence="7">
    <location>
        <begin position="28"/>
        <end position="45"/>
    </location>
</feature>
<dbReference type="KEGG" id="eaz:JHT90_05215"/>
<dbReference type="Gene3D" id="3.30.70.1450">
    <property type="entry name" value="Regulator of K+ conductance, C-terminal domain"/>
    <property type="match status" value="2"/>
</dbReference>
<evidence type="ECO:0000256" key="3">
    <source>
        <dbReference type="ARBA" id="ARBA00022692"/>
    </source>
</evidence>
<dbReference type="SUPFAM" id="SSF116726">
    <property type="entry name" value="TrkA C-terminal domain-like"/>
    <property type="match status" value="2"/>
</dbReference>
<feature type="domain" description="RCK C-terminal" evidence="8">
    <location>
        <begin position="313"/>
        <end position="397"/>
    </location>
</feature>
<dbReference type="GO" id="GO:0008324">
    <property type="term" value="F:monoatomic cation transmembrane transporter activity"/>
    <property type="evidence" value="ECO:0007669"/>
    <property type="project" value="InterPro"/>
</dbReference>
<evidence type="ECO:0000256" key="7">
    <source>
        <dbReference type="SAM" id="Phobius"/>
    </source>
</evidence>
<evidence type="ECO:0000259" key="8">
    <source>
        <dbReference type="PROSITE" id="PS51202"/>
    </source>
</evidence>
<dbReference type="RefSeq" id="WP_201094893.1">
    <property type="nucleotide sequence ID" value="NZ_CP067393.1"/>
</dbReference>
<keyword evidence="3 7" id="KW-0812">Transmembrane</keyword>
<feature type="transmembrane region" description="Helical" evidence="7">
    <location>
        <begin position="587"/>
        <end position="609"/>
    </location>
</feature>
<evidence type="ECO:0000313" key="10">
    <source>
        <dbReference type="Proteomes" id="UP000595278"/>
    </source>
</evidence>
<proteinExistence type="predicted"/>
<evidence type="ECO:0000256" key="5">
    <source>
        <dbReference type="ARBA" id="ARBA00022989"/>
    </source>
</evidence>
<evidence type="ECO:0000256" key="4">
    <source>
        <dbReference type="ARBA" id="ARBA00022737"/>
    </source>
</evidence>
<dbReference type="GO" id="GO:0006813">
    <property type="term" value="P:potassium ion transport"/>
    <property type="evidence" value="ECO:0007669"/>
    <property type="project" value="InterPro"/>
</dbReference>
<dbReference type="Pfam" id="PF03600">
    <property type="entry name" value="CitMHS"/>
    <property type="match status" value="1"/>
</dbReference>
<protein>
    <submittedName>
        <fullName evidence="9">SLC13 family permease</fullName>
    </submittedName>
</protein>
<feature type="transmembrane region" description="Helical" evidence="7">
    <location>
        <begin position="506"/>
        <end position="535"/>
    </location>
</feature>
<keyword evidence="4" id="KW-0677">Repeat</keyword>
<feature type="transmembrane region" description="Helical" evidence="7">
    <location>
        <begin position="96"/>
        <end position="122"/>
    </location>
</feature>
<dbReference type="Pfam" id="PF02080">
    <property type="entry name" value="TrkA_C"/>
    <property type="match status" value="2"/>
</dbReference>
<dbReference type="InterPro" id="IPR006037">
    <property type="entry name" value="RCK_C"/>
</dbReference>
<dbReference type="PANTHER" id="PTHR43652">
    <property type="entry name" value="BASIC AMINO ACID ANTIPORTER YFCC-RELATED"/>
    <property type="match status" value="1"/>
</dbReference>
<organism evidence="9 10">
    <name type="scientific">Entomomonas asaccharolytica</name>
    <dbReference type="NCBI Taxonomy" id="2785331"/>
    <lineage>
        <taxon>Bacteria</taxon>
        <taxon>Pseudomonadati</taxon>
        <taxon>Pseudomonadota</taxon>
        <taxon>Gammaproteobacteria</taxon>
        <taxon>Pseudomonadales</taxon>
        <taxon>Pseudomonadaceae</taxon>
        <taxon>Entomomonas</taxon>
    </lineage>
</organism>
<comment type="subcellular location">
    <subcellularLocation>
        <location evidence="1">Membrane</location>
        <topology evidence="1">Multi-pass membrane protein</topology>
    </subcellularLocation>
</comment>
<feature type="transmembrane region" description="Helical" evidence="7">
    <location>
        <begin position="6"/>
        <end position="21"/>
    </location>
</feature>
<feature type="transmembrane region" description="Helical" evidence="7">
    <location>
        <begin position="142"/>
        <end position="161"/>
    </location>
</feature>
<dbReference type="GO" id="GO:0005886">
    <property type="term" value="C:plasma membrane"/>
    <property type="evidence" value="ECO:0007669"/>
    <property type="project" value="TreeGrafter"/>
</dbReference>
<feature type="transmembrane region" description="Helical" evidence="7">
    <location>
        <begin position="57"/>
        <end position="84"/>
    </location>
</feature>
<feature type="transmembrane region" description="Helical" evidence="7">
    <location>
        <begin position="419"/>
        <end position="452"/>
    </location>
</feature>
<feature type="transmembrane region" description="Helical" evidence="7">
    <location>
        <begin position="173"/>
        <end position="195"/>
    </location>
</feature>
<dbReference type="PROSITE" id="PS01271">
    <property type="entry name" value="NA_SULFATE"/>
    <property type="match status" value="1"/>
</dbReference>
<evidence type="ECO:0000313" key="9">
    <source>
        <dbReference type="EMBL" id="QQP86640.1"/>
    </source>
</evidence>
<dbReference type="Proteomes" id="UP000595278">
    <property type="component" value="Chromosome"/>
</dbReference>
<feature type="domain" description="RCK C-terminal" evidence="8">
    <location>
        <begin position="218"/>
        <end position="306"/>
    </location>
</feature>
<gene>
    <name evidence="9" type="ORF">JHT90_05215</name>
</gene>
<keyword evidence="6 7" id="KW-0472">Membrane</keyword>
<dbReference type="EMBL" id="CP067393">
    <property type="protein sequence ID" value="QQP86640.1"/>
    <property type="molecule type" value="Genomic_DNA"/>
</dbReference>
<accession>A0A974NGZ4</accession>
<name>A0A974NGZ4_9GAMM</name>
<dbReference type="InterPro" id="IPR036721">
    <property type="entry name" value="RCK_C_sf"/>
</dbReference>
<feature type="transmembrane region" description="Helical" evidence="7">
    <location>
        <begin position="464"/>
        <end position="486"/>
    </location>
</feature>
<feature type="transmembrane region" description="Helical" evidence="7">
    <location>
        <begin position="547"/>
        <end position="567"/>
    </location>
</feature>
<dbReference type="PANTHER" id="PTHR43652:SF1">
    <property type="entry name" value="RESPONSE REGULATOR"/>
    <property type="match status" value="1"/>
</dbReference>
<sequence>MNIDLIVVLGLLAIAIVAFMMNKPRMDFVALTVIVVFPLTGILTVNETLSGFSDSSVILIAAFFVIGEGLVRTGIAYSVGEWLIKQARNSETRLIVLLMGSVALLGSVMSSTGIVAIFIPIVLSIASHMKADPKRLMMPLSFAALISGMLTLVATAPNLVVSSKLEEMGFKAFSFFSFTPIGLIILVVGIGYMLFARRLLMAPQDAEISSNSGKRHLTDLIKDYKLSGRNRRLRVNSGSLMIGKTIEELQLRARFGANIIGVEREKRITHKVLDASSNLEIKIGDILLVDFFYKETVDDFCNAFQLTKLAFKGDYFTDQSRSIGMAEVSLPPESKLIGKNILEIGFRSTYRLNVVGLRRNGESLENDITNESLKLGDTLLVIGTWKAIKNLQTNNQDFLVLSLPAEIDNVAPALSKAPYAIITLLITVGLMISGFFPNVIVALLGCLLMGAFHCIDMDSAYKSIHWQSLILIVGMFPFAAALQKTGGVDLAVSGLLSIVGDSNPHLLIGALFALTAIIGLFISNTATAILLAPIAIKAAQDVGASPYPFAMTIAIAASAAFMTPVSSPVNTLVVGPGRYKFIDFIKIGVPFTILVMIICIIFVPILFPLHPNLS</sequence>
<keyword evidence="2" id="KW-0813">Transport</keyword>
<evidence type="ECO:0000256" key="6">
    <source>
        <dbReference type="ARBA" id="ARBA00023136"/>
    </source>
</evidence>
<keyword evidence="5 7" id="KW-1133">Transmembrane helix</keyword>
<dbReference type="InterPro" id="IPR031312">
    <property type="entry name" value="Na/sul_symport_CS"/>
</dbReference>
<evidence type="ECO:0000256" key="2">
    <source>
        <dbReference type="ARBA" id="ARBA00022448"/>
    </source>
</evidence>
<keyword evidence="10" id="KW-1185">Reference proteome</keyword>
<dbReference type="AlphaFoldDB" id="A0A974NGZ4"/>
<dbReference type="InterPro" id="IPR051679">
    <property type="entry name" value="DASS-Related_Transporters"/>
</dbReference>
<dbReference type="InterPro" id="IPR004680">
    <property type="entry name" value="Cit_transptr-like_dom"/>
</dbReference>
<evidence type="ECO:0000256" key="1">
    <source>
        <dbReference type="ARBA" id="ARBA00004141"/>
    </source>
</evidence>
<reference evidence="9 10" key="1">
    <citation type="submission" date="2021-01" db="EMBL/GenBank/DDBJ databases">
        <title>Entomomonas sp. F2A isolated from a house cricket (Acheta domesticus).</title>
        <authorList>
            <person name="Spergser J."/>
            <person name="Busse H.-J."/>
        </authorList>
    </citation>
    <scope>NUCLEOTIDE SEQUENCE [LARGE SCALE GENOMIC DNA]</scope>
    <source>
        <strain evidence="9 10">F2A</strain>
    </source>
</reference>
<dbReference type="PROSITE" id="PS51202">
    <property type="entry name" value="RCK_C"/>
    <property type="match status" value="2"/>
</dbReference>